<dbReference type="PANTHER" id="PTHR30535">
    <property type="entry name" value="VITAMIN B12-BINDING PROTEIN"/>
    <property type="match status" value="1"/>
</dbReference>
<organism evidence="3 4">
    <name type="scientific">Rhodococcus rhodochrous</name>
    <dbReference type="NCBI Taxonomy" id="1829"/>
    <lineage>
        <taxon>Bacteria</taxon>
        <taxon>Bacillati</taxon>
        <taxon>Actinomycetota</taxon>
        <taxon>Actinomycetes</taxon>
        <taxon>Mycobacteriales</taxon>
        <taxon>Nocardiaceae</taxon>
        <taxon>Rhodococcus</taxon>
    </lineage>
</organism>
<dbReference type="Proteomes" id="UP001198630">
    <property type="component" value="Unassembled WGS sequence"/>
</dbReference>
<evidence type="ECO:0000256" key="1">
    <source>
        <dbReference type="ARBA" id="ARBA00008814"/>
    </source>
</evidence>
<proteinExistence type="inferred from homology"/>
<dbReference type="EMBL" id="JAJNCO010000035">
    <property type="protein sequence ID" value="MCD2114925.1"/>
    <property type="molecule type" value="Genomic_DNA"/>
</dbReference>
<dbReference type="Gene3D" id="3.40.50.1980">
    <property type="entry name" value="Nitrogenase molybdenum iron protein domain"/>
    <property type="match status" value="2"/>
</dbReference>
<accession>A0AAW4XQQ1</accession>
<dbReference type="PROSITE" id="PS50983">
    <property type="entry name" value="FE_B12_PBP"/>
    <property type="match status" value="1"/>
</dbReference>
<protein>
    <submittedName>
        <fullName evidence="3">ABC transporter substrate-binding protein</fullName>
    </submittedName>
</protein>
<dbReference type="SUPFAM" id="SSF53807">
    <property type="entry name" value="Helical backbone' metal receptor"/>
    <property type="match status" value="1"/>
</dbReference>
<reference evidence="3" key="1">
    <citation type="submission" date="2021-11" db="EMBL/GenBank/DDBJ databases">
        <title>Development of a sustainable strategy for remediation of hydrocarbon-contaminated territories based on the waste exchange concept.</title>
        <authorList>
            <person name="Elkin A."/>
        </authorList>
    </citation>
    <scope>NUCLEOTIDE SEQUENCE</scope>
    <source>
        <strain evidence="3">IEGM 757</strain>
    </source>
</reference>
<evidence type="ECO:0000259" key="2">
    <source>
        <dbReference type="PROSITE" id="PS50983"/>
    </source>
</evidence>
<evidence type="ECO:0000313" key="4">
    <source>
        <dbReference type="Proteomes" id="UP001198630"/>
    </source>
</evidence>
<dbReference type="InterPro" id="IPR002491">
    <property type="entry name" value="ABC_transptr_periplasmic_BD"/>
</dbReference>
<evidence type="ECO:0000313" key="3">
    <source>
        <dbReference type="EMBL" id="MCD2114925.1"/>
    </source>
</evidence>
<feature type="domain" description="Fe/B12 periplasmic-binding" evidence="2">
    <location>
        <begin position="31"/>
        <end position="304"/>
    </location>
</feature>
<dbReference type="AlphaFoldDB" id="A0AAW4XQQ1"/>
<gene>
    <name evidence="3" type="ORF">LQ384_27960</name>
</gene>
<name>A0AAW4XQQ1_RHORH</name>
<comment type="caution">
    <text evidence="3">The sequence shown here is derived from an EMBL/GenBank/DDBJ whole genome shotgun (WGS) entry which is preliminary data.</text>
</comment>
<comment type="similarity">
    <text evidence="1">Belongs to the bacterial solute-binding protein 8 family.</text>
</comment>
<sequence>MTEVEAAEAFTEPVTVTNCERTATFDAPPQRIISMNDHVTETLIQMGVGDRIVGMGYGEQLDPLPETVEQYRAIPSLAQEYPTSEQILDLEPDLVVGGMRSAFDEKQGRDRDTLEAAGIATFLFSEYCGQGFPGIALLENDFTQLGTILGVEEAAAELTGRITSGLEDIRARLEAAGVQPIRAFFYDSGEAEPLSVGGVGIGNLIGEYAGLENITADGPKPYFATSWEVVGERRPEAIVVLDYGSTSATDKIAFLQDHPVMATTPAVRDNRFVVVPLDDFFESSRMVNSVETIAHAFHPEVFVE</sequence>
<dbReference type="PANTHER" id="PTHR30535:SF7">
    <property type="entry name" value="IRON(III) DICITRATE-BINDING PROTEIN"/>
    <property type="match status" value="1"/>
</dbReference>
<dbReference type="InterPro" id="IPR050902">
    <property type="entry name" value="ABC_Transporter_SBP"/>
</dbReference>
<dbReference type="Pfam" id="PF01497">
    <property type="entry name" value="Peripla_BP_2"/>
    <property type="match status" value="1"/>
</dbReference>